<comment type="caution">
    <text evidence="1">The sequence shown here is derived from an EMBL/GenBank/DDBJ whole genome shotgun (WGS) entry which is preliminary data.</text>
</comment>
<protein>
    <submittedName>
        <fullName evidence="1">Uncharacterized protein</fullName>
    </submittedName>
</protein>
<name>A0A645HCK9_9ZZZZ</name>
<organism evidence="1">
    <name type="scientific">bioreactor metagenome</name>
    <dbReference type="NCBI Taxonomy" id="1076179"/>
    <lineage>
        <taxon>unclassified sequences</taxon>
        <taxon>metagenomes</taxon>
        <taxon>ecological metagenomes</taxon>
    </lineage>
</organism>
<dbReference type="EMBL" id="VSSQ01090608">
    <property type="protein sequence ID" value="MPN36460.1"/>
    <property type="molecule type" value="Genomic_DNA"/>
</dbReference>
<gene>
    <name evidence="1" type="ORF">SDC9_183969</name>
</gene>
<proteinExistence type="predicted"/>
<accession>A0A645HCK9</accession>
<dbReference type="AlphaFoldDB" id="A0A645HCK9"/>
<sequence>MSCVGSLKALLDSDPEAYEYFESLHPSVKARIASDGISSPEELAARANMAARSAMMDYSGIYDDSDSWPNGPKEP</sequence>
<evidence type="ECO:0000313" key="1">
    <source>
        <dbReference type="EMBL" id="MPN36460.1"/>
    </source>
</evidence>
<reference evidence="1" key="1">
    <citation type="submission" date="2019-08" db="EMBL/GenBank/DDBJ databases">
        <authorList>
            <person name="Kucharzyk K."/>
            <person name="Murdoch R.W."/>
            <person name="Higgins S."/>
            <person name="Loffler F."/>
        </authorList>
    </citation>
    <scope>NUCLEOTIDE SEQUENCE</scope>
</reference>